<feature type="domain" description="Cadherin" evidence="9">
    <location>
        <begin position="369"/>
        <end position="408"/>
    </location>
</feature>
<organism evidence="10 11">
    <name type="scientific">Euroglyphus maynei</name>
    <name type="common">Mayne's house dust mite</name>
    <dbReference type="NCBI Taxonomy" id="6958"/>
    <lineage>
        <taxon>Eukaryota</taxon>
        <taxon>Metazoa</taxon>
        <taxon>Ecdysozoa</taxon>
        <taxon>Arthropoda</taxon>
        <taxon>Chelicerata</taxon>
        <taxon>Arachnida</taxon>
        <taxon>Acari</taxon>
        <taxon>Acariformes</taxon>
        <taxon>Sarcoptiformes</taxon>
        <taxon>Astigmata</taxon>
        <taxon>Psoroptidia</taxon>
        <taxon>Analgoidea</taxon>
        <taxon>Pyroglyphidae</taxon>
        <taxon>Pyroglyphinae</taxon>
        <taxon>Euroglyphus</taxon>
    </lineage>
</organism>
<dbReference type="GO" id="GO:0007156">
    <property type="term" value="P:homophilic cell adhesion via plasma membrane adhesion molecules"/>
    <property type="evidence" value="ECO:0007669"/>
    <property type="project" value="InterPro"/>
</dbReference>
<evidence type="ECO:0000256" key="7">
    <source>
        <dbReference type="PROSITE-ProRule" id="PRU00043"/>
    </source>
</evidence>
<dbReference type="FunFam" id="2.60.40.60:FF:000092">
    <property type="entry name" value="Protocadherin 8"/>
    <property type="match status" value="1"/>
</dbReference>
<dbReference type="PROSITE" id="PS00232">
    <property type="entry name" value="CADHERIN_1"/>
    <property type="match status" value="2"/>
</dbReference>
<dbReference type="PROSITE" id="PS50268">
    <property type="entry name" value="CADHERIN_2"/>
    <property type="match status" value="4"/>
</dbReference>
<dbReference type="InterPro" id="IPR002126">
    <property type="entry name" value="Cadherin-like_dom"/>
</dbReference>
<dbReference type="InterPro" id="IPR020894">
    <property type="entry name" value="Cadherin_CS"/>
</dbReference>
<dbReference type="AlphaFoldDB" id="A0A1Y3ASY0"/>
<evidence type="ECO:0000256" key="2">
    <source>
        <dbReference type="ARBA" id="ARBA00022692"/>
    </source>
</evidence>
<evidence type="ECO:0000256" key="5">
    <source>
        <dbReference type="ARBA" id="ARBA00022989"/>
    </source>
</evidence>
<dbReference type="PRINTS" id="PR00205">
    <property type="entry name" value="CADHERIN"/>
</dbReference>
<evidence type="ECO:0000256" key="6">
    <source>
        <dbReference type="ARBA" id="ARBA00023136"/>
    </source>
</evidence>
<name>A0A1Y3ASY0_EURMA</name>
<protein>
    <recommendedName>
        <fullName evidence="9">Cadherin domain-containing protein</fullName>
    </recommendedName>
</protein>
<dbReference type="SUPFAM" id="SSF49313">
    <property type="entry name" value="Cadherin-like"/>
    <property type="match status" value="3"/>
</dbReference>
<gene>
    <name evidence="10" type="ORF">BLA29_006623</name>
</gene>
<feature type="domain" description="Cadherin" evidence="9">
    <location>
        <begin position="32"/>
        <end position="134"/>
    </location>
</feature>
<dbReference type="PANTHER" id="PTHR24026:SF137">
    <property type="entry name" value="CADHERIN-RELATED TUMOR SUPPRESSOR"/>
    <property type="match status" value="1"/>
</dbReference>
<accession>A0A1Y3ASY0</accession>
<evidence type="ECO:0000313" key="11">
    <source>
        <dbReference type="Proteomes" id="UP000194236"/>
    </source>
</evidence>
<proteinExistence type="predicted"/>
<evidence type="ECO:0000259" key="9">
    <source>
        <dbReference type="PROSITE" id="PS50268"/>
    </source>
</evidence>
<evidence type="ECO:0000256" key="3">
    <source>
        <dbReference type="ARBA" id="ARBA00022737"/>
    </source>
</evidence>
<keyword evidence="4 7" id="KW-0106">Calcium</keyword>
<reference evidence="10 11" key="1">
    <citation type="submission" date="2017-03" db="EMBL/GenBank/DDBJ databases">
        <title>Genome Survey of Euroglyphus maynei.</title>
        <authorList>
            <person name="Arlian L.G."/>
            <person name="Morgan M.S."/>
            <person name="Rider S.D."/>
        </authorList>
    </citation>
    <scope>NUCLEOTIDE SEQUENCE [LARGE SCALE GENOMIC DNA]</scope>
    <source>
        <strain evidence="10">Arlian Lab</strain>
        <tissue evidence="10">Whole body</tissue>
    </source>
</reference>
<dbReference type="Pfam" id="PF00028">
    <property type="entry name" value="Cadherin"/>
    <property type="match status" value="1"/>
</dbReference>
<dbReference type="InterPro" id="IPR015919">
    <property type="entry name" value="Cadherin-like_sf"/>
</dbReference>
<comment type="subcellular location">
    <subcellularLocation>
        <location evidence="1">Membrane</location>
    </subcellularLocation>
</comment>
<dbReference type="GO" id="GO:0005509">
    <property type="term" value="F:calcium ion binding"/>
    <property type="evidence" value="ECO:0007669"/>
    <property type="project" value="UniProtKB-UniRule"/>
</dbReference>
<keyword evidence="2" id="KW-0812">Transmembrane</keyword>
<dbReference type="CDD" id="cd11304">
    <property type="entry name" value="Cadherin_repeat"/>
    <property type="match status" value="4"/>
</dbReference>
<dbReference type="PANTHER" id="PTHR24026">
    <property type="entry name" value="FAT ATYPICAL CADHERIN-RELATED"/>
    <property type="match status" value="1"/>
</dbReference>
<feature type="region of interest" description="Disordered" evidence="8">
    <location>
        <begin position="1"/>
        <end position="20"/>
    </location>
</feature>
<keyword evidence="6" id="KW-0472">Membrane</keyword>
<dbReference type="Gene3D" id="2.60.40.60">
    <property type="entry name" value="Cadherins"/>
    <property type="match status" value="4"/>
</dbReference>
<sequence>MPVTFTRRNAKNNQMDTNDPAMNHLLSPQVYDLDQGNNGTFTLHLELDDNQLLDKELRAQLVDTFYVTPLQSTNDATLSVRVRNSSALDYEKLKQIKLRMIAKERTPSVGHSLRFNSAELIVTIKDANDNAPQFSQEIYYGSVSEVPIPGVMVAQVSATDIDDGIFGTDGIRYTSLRGDIAAALSLNPITGLITVKNDTDFKDSKNSVYFDREQHTQHFLIVEARDAAGFGNKNTVQLVINITDVNDQVPRFLQSSYTGRIYENQKRFEQDLILSAVDDDAPNTANSRIVYSIVNSSSPFVSHFNIDPNSGRITVAKPLDFEAIQGRIADSRNISFKVRVHDHGIPPLSSQVPVNIMVFDQNDNAPVFSKSLYTKSIPEDVRDGSMVVQVSATDADHSPANSRVYYRLLA</sequence>
<keyword evidence="11" id="KW-1185">Reference proteome</keyword>
<dbReference type="Proteomes" id="UP000194236">
    <property type="component" value="Unassembled WGS sequence"/>
</dbReference>
<dbReference type="EMBL" id="MUJZ01060333">
    <property type="protein sequence ID" value="OTF71569.1"/>
    <property type="molecule type" value="Genomic_DNA"/>
</dbReference>
<feature type="domain" description="Cadherin" evidence="9">
    <location>
        <begin position="253"/>
        <end position="368"/>
    </location>
</feature>
<feature type="non-terminal residue" evidence="10">
    <location>
        <position position="410"/>
    </location>
</feature>
<feature type="domain" description="Cadherin" evidence="9">
    <location>
        <begin position="135"/>
        <end position="252"/>
    </location>
</feature>
<evidence type="ECO:0000313" key="10">
    <source>
        <dbReference type="EMBL" id="OTF71569.1"/>
    </source>
</evidence>
<keyword evidence="3" id="KW-0677">Repeat</keyword>
<dbReference type="SMART" id="SM00112">
    <property type="entry name" value="CA"/>
    <property type="match status" value="3"/>
</dbReference>
<evidence type="ECO:0000256" key="4">
    <source>
        <dbReference type="ARBA" id="ARBA00022837"/>
    </source>
</evidence>
<dbReference type="GO" id="GO:0005886">
    <property type="term" value="C:plasma membrane"/>
    <property type="evidence" value="ECO:0007669"/>
    <property type="project" value="InterPro"/>
</dbReference>
<evidence type="ECO:0000256" key="8">
    <source>
        <dbReference type="SAM" id="MobiDB-lite"/>
    </source>
</evidence>
<evidence type="ECO:0000256" key="1">
    <source>
        <dbReference type="ARBA" id="ARBA00004370"/>
    </source>
</evidence>
<keyword evidence="5" id="KW-1133">Transmembrane helix</keyword>
<dbReference type="OrthoDB" id="6508065at2759"/>
<comment type="caution">
    <text evidence="10">The sequence shown here is derived from an EMBL/GenBank/DDBJ whole genome shotgun (WGS) entry which is preliminary data.</text>
</comment>